<evidence type="ECO:0000256" key="3">
    <source>
        <dbReference type="ARBA" id="ARBA00023125"/>
    </source>
</evidence>
<dbReference type="InterPro" id="IPR005119">
    <property type="entry name" value="LysR_subst-bd"/>
</dbReference>
<feature type="domain" description="HTH lysR-type" evidence="5">
    <location>
        <begin position="12"/>
        <end position="69"/>
    </location>
</feature>
<accession>A0A285R280</accession>
<dbReference type="InterPro" id="IPR036390">
    <property type="entry name" value="WH_DNA-bd_sf"/>
</dbReference>
<organism evidence="6 7">
    <name type="scientific">Sphingomonas guangdongensis</name>
    <dbReference type="NCBI Taxonomy" id="1141890"/>
    <lineage>
        <taxon>Bacteria</taxon>
        <taxon>Pseudomonadati</taxon>
        <taxon>Pseudomonadota</taxon>
        <taxon>Alphaproteobacteria</taxon>
        <taxon>Sphingomonadales</taxon>
        <taxon>Sphingomonadaceae</taxon>
        <taxon>Sphingomonas</taxon>
    </lineage>
</organism>
<dbReference type="EMBL" id="OBMI01000003">
    <property type="protein sequence ID" value="SOB88213.1"/>
    <property type="molecule type" value="Genomic_DNA"/>
</dbReference>
<gene>
    <name evidence="6" type="ORF">SAMN06297144_3358</name>
</gene>
<evidence type="ECO:0000259" key="5">
    <source>
        <dbReference type="PROSITE" id="PS50931"/>
    </source>
</evidence>
<dbReference type="PANTHER" id="PTHR30126:SF98">
    <property type="entry name" value="HTH-TYPE TRANSCRIPTIONAL ACTIVATOR BAUR"/>
    <property type="match status" value="1"/>
</dbReference>
<evidence type="ECO:0000313" key="6">
    <source>
        <dbReference type="EMBL" id="SOB88213.1"/>
    </source>
</evidence>
<dbReference type="PRINTS" id="PR00039">
    <property type="entry name" value="HTHLYSR"/>
</dbReference>
<protein>
    <submittedName>
        <fullName evidence="6">DNA-binding transcriptional regulator, LysR family</fullName>
    </submittedName>
</protein>
<dbReference type="Pfam" id="PF00126">
    <property type="entry name" value="HTH_1"/>
    <property type="match status" value="2"/>
</dbReference>
<dbReference type="InterPro" id="IPR036388">
    <property type="entry name" value="WH-like_DNA-bd_sf"/>
</dbReference>
<keyword evidence="7" id="KW-1185">Reference proteome</keyword>
<dbReference type="PANTHER" id="PTHR30126">
    <property type="entry name" value="HTH-TYPE TRANSCRIPTIONAL REGULATOR"/>
    <property type="match status" value="1"/>
</dbReference>
<dbReference type="OrthoDB" id="7840053at2"/>
<dbReference type="Gene3D" id="1.10.10.10">
    <property type="entry name" value="Winged helix-like DNA-binding domain superfamily/Winged helix DNA-binding domain"/>
    <property type="match status" value="2"/>
</dbReference>
<dbReference type="InterPro" id="IPR000847">
    <property type="entry name" value="LysR_HTH_N"/>
</dbReference>
<keyword evidence="4" id="KW-0804">Transcription</keyword>
<name>A0A285R280_9SPHN</name>
<evidence type="ECO:0000256" key="1">
    <source>
        <dbReference type="ARBA" id="ARBA00009437"/>
    </source>
</evidence>
<sequence>MTPVTAPDPFSLNPRHLRALSAIIARGSMSAAAEAVGLSQPALTQGIAKLEQRLGTKLFERHADGMRATEEGQVLAGRNDAAIAHLSGAVRGGGRGFARPELLMTGTQLRAFLALADAGGFARAAAATGLSQPALHRAVRELEQICGLALVERRGRGVALTPRGLRLARGVRLARAEIGAAIVEIMGDVAEGAGSLTIGAMPLSRALIVPRAIARLTAEQPGVRIDVVEGSWRELIDPLLDGVLDLTIGALRDTAPAGLEQEPLLVDQLVVVGRAGHPLAATAAPSLEDIARYPWIVGQSGTPLRAQWQALFAGRAAPAAPIDCGSVMVIREVLRQSDFLTLLSPAQIALETEAGVLAPIGPPLHQGNRTIGISTRAGWRPTPAQARFLTLLRDAANTFGN</sequence>
<feature type="domain" description="HTH lysR-type" evidence="5">
    <location>
        <begin position="104"/>
        <end position="161"/>
    </location>
</feature>
<keyword evidence="3 6" id="KW-0238">DNA-binding</keyword>
<evidence type="ECO:0000256" key="4">
    <source>
        <dbReference type="ARBA" id="ARBA00023163"/>
    </source>
</evidence>
<evidence type="ECO:0000256" key="2">
    <source>
        <dbReference type="ARBA" id="ARBA00023015"/>
    </source>
</evidence>
<dbReference type="GO" id="GO:0003700">
    <property type="term" value="F:DNA-binding transcription factor activity"/>
    <property type="evidence" value="ECO:0007669"/>
    <property type="project" value="InterPro"/>
</dbReference>
<reference evidence="6 7" key="1">
    <citation type="submission" date="2017-07" db="EMBL/GenBank/DDBJ databases">
        <authorList>
            <person name="Sun Z.S."/>
            <person name="Albrecht U."/>
            <person name="Echele G."/>
            <person name="Lee C.C."/>
        </authorList>
    </citation>
    <scope>NUCLEOTIDE SEQUENCE [LARGE SCALE GENOMIC DNA]</scope>
    <source>
        <strain evidence="6 7">CGMCC 1.12672</strain>
    </source>
</reference>
<evidence type="ECO:0000313" key="7">
    <source>
        <dbReference type="Proteomes" id="UP000219494"/>
    </source>
</evidence>
<dbReference type="GO" id="GO:0000976">
    <property type="term" value="F:transcription cis-regulatory region binding"/>
    <property type="evidence" value="ECO:0007669"/>
    <property type="project" value="TreeGrafter"/>
</dbReference>
<dbReference type="Gene3D" id="3.40.190.290">
    <property type="match status" value="1"/>
</dbReference>
<dbReference type="SUPFAM" id="SSF46785">
    <property type="entry name" value="Winged helix' DNA-binding domain"/>
    <property type="match status" value="2"/>
</dbReference>
<keyword evidence="2" id="KW-0805">Transcription regulation</keyword>
<dbReference type="Pfam" id="PF03466">
    <property type="entry name" value="LysR_substrate"/>
    <property type="match status" value="1"/>
</dbReference>
<dbReference type="PROSITE" id="PS50931">
    <property type="entry name" value="HTH_LYSR"/>
    <property type="match status" value="2"/>
</dbReference>
<comment type="similarity">
    <text evidence="1">Belongs to the LysR transcriptional regulatory family.</text>
</comment>
<proteinExistence type="inferred from homology"/>
<dbReference type="SUPFAM" id="SSF53850">
    <property type="entry name" value="Periplasmic binding protein-like II"/>
    <property type="match status" value="1"/>
</dbReference>
<dbReference type="Proteomes" id="UP000219494">
    <property type="component" value="Unassembled WGS sequence"/>
</dbReference>
<dbReference type="AlphaFoldDB" id="A0A285R280"/>